<feature type="domain" description="Schlafen AlbA-2" evidence="1">
    <location>
        <begin position="17"/>
        <end position="143"/>
    </location>
</feature>
<evidence type="ECO:0000259" key="1">
    <source>
        <dbReference type="Pfam" id="PF04326"/>
    </source>
</evidence>
<dbReference type="AlphaFoldDB" id="A0A378U1S9"/>
<dbReference type="Pfam" id="PF19351">
    <property type="entry name" value="DUF5929"/>
    <property type="match status" value="1"/>
</dbReference>
<reference evidence="3 4" key="1">
    <citation type="submission" date="2018-06" db="EMBL/GenBank/DDBJ databases">
        <authorList>
            <consortium name="Pathogen Informatics"/>
            <person name="Doyle S."/>
        </authorList>
    </citation>
    <scope>NUCLEOTIDE SEQUENCE [LARGE SCALE GENOMIC DNA]</scope>
    <source>
        <strain evidence="3 4">NCTC11179</strain>
    </source>
</reference>
<name>A0A378U1S9_MYROD</name>
<proteinExistence type="predicted"/>
<dbReference type="EMBL" id="UGQL01000002">
    <property type="protein sequence ID" value="STZ69219.1"/>
    <property type="molecule type" value="Genomic_DNA"/>
</dbReference>
<sequence length="382" mass="44209">MINKRLLIKNLLAQYDENSFYDKKRQLNLHTKSGKAKFLKHICALSNSNPQNNSFIIVGVDDDNNELVGVDFYDDSKIQNLVNAYFANPPSITYDNVTFTDLADDKVIGLVTIAPNSDLTTFKRPIGEIQAGSYFSRVGSTSVPNGALVYNGNQSHVESIEKSSQNNLNHVLESVVRYMTQSSKDIHANYSVFKEQFVICWIGKKMNIRGIPFYSRMDIEFVNEQIKLFYSSLDVVTLFYDTESFVLTEYLNLGLNDGTSYYPFEEVRLNFYDNGSYALESKMLFEPPKYNENILEHIYRNSLKVIQKLKTGERLTNKEERVLSKLCYNMMLCYLNGFEQAKEELIEVKDYLKFANDPQLFTGFKQVMRILRKLKYETESYE</sequence>
<dbReference type="InterPro" id="IPR038461">
    <property type="entry name" value="Schlafen_AlbA_2_dom_sf"/>
</dbReference>
<dbReference type="InterPro" id="IPR007421">
    <property type="entry name" value="Schlafen_AlbA_2_dom"/>
</dbReference>
<evidence type="ECO:0000313" key="3">
    <source>
        <dbReference type="EMBL" id="STZ69219.1"/>
    </source>
</evidence>
<dbReference type="Pfam" id="PF04326">
    <property type="entry name" value="SLFN_AlbA_2"/>
    <property type="match status" value="1"/>
</dbReference>
<accession>A0A378U1S9</accession>
<feature type="domain" description="DUF5929" evidence="2">
    <location>
        <begin position="156"/>
        <end position="377"/>
    </location>
</feature>
<gene>
    <name evidence="3" type="ORF">NCTC11179_02723</name>
</gene>
<dbReference type="InterPro" id="IPR045973">
    <property type="entry name" value="DUF5929"/>
</dbReference>
<protein>
    <submittedName>
        <fullName evidence="3">Divergent AAA domain</fullName>
    </submittedName>
</protein>
<evidence type="ECO:0000259" key="2">
    <source>
        <dbReference type="Pfam" id="PF19351"/>
    </source>
</evidence>
<keyword evidence="4" id="KW-1185">Reference proteome</keyword>
<organism evidence="3 4">
    <name type="scientific">Myroides odoratus</name>
    <name type="common">Flavobacterium odoratum</name>
    <dbReference type="NCBI Taxonomy" id="256"/>
    <lineage>
        <taxon>Bacteria</taxon>
        <taxon>Pseudomonadati</taxon>
        <taxon>Bacteroidota</taxon>
        <taxon>Flavobacteriia</taxon>
        <taxon>Flavobacteriales</taxon>
        <taxon>Flavobacteriaceae</taxon>
        <taxon>Myroides</taxon>
    </lineage>
</organism>
<evidence type="ECO:0000313" key="4">
    <source>
        <dbReference type="Proteomes" id="UP000255024"/>
    </source>
</evidence>
<dbReference type="RefSeq" id="WP_115092008.1">
    <property type="nucleotide sequence ID" value="NZ_CP068107.1"/>
</dbReference>
<dbReference type="Gene3D" id="3.30.950.30">
    <property type="entry name" value="Schlafen, AAA domain"/>
    <property type="match status" value="1"/>
</dbReference>
<dbReference type="Proteomes" id="UP000255024">
    <property type="component" value="Unassembled WGS sequence"/>
</dbReference>